<evidence type="ECO:0000313" key="2">
    <source>
        <dbReference type="Proteomes" id="UP001177670"/>
    </source>
</evidence>
<comment type="caution">
    <text evidence="1">The sequence shown here is derived from an EMBL/GenBank/DDBJ whole genome shotgun (WGS) entry which is preliminary data.</text>
</comment>
<accession>A0AA40G075</accession>
<protein>
    <submittedName>
        <fullName evidence="1">Uncharacterized protein</fullName>
    </submittedName>
</protein>
<gene>
    <name evidence="1" type="ORF">K0M31_002958</name>
</gene>
<dbReference type="EMBL" id="JAHYIQ010000010">
    <property type="protein sequence ID" value="KAK1128500.1"/>
    <property type="molecule type" value="Genomic_DNA"/>
</dbReference>
<name>A0AA40G075_9HYME</name>
<keyword evidence="2" id="KW-1185">Reference proteome</keyword>
<evidence type="ECO:0000313" key="1">
    <source>
        <dbReference type="EMBL" id="KAK1128500.1"/>
    </source>
</evidence>
<proteinExistence type="predicted"/>
<dbReference type="AlphaFoldDB" id="A0AA40G075"/>
<reference evidence="1" key="1">
    <citation type="submission" date="2021-10" db="EMBL/GenBank/DDBJ databases">
        <title>Melipona bicolor Genome sequencing and assembly.</title>
        <authorList>
            <person name="Araujo N.S."/>
            <person name="Arias M.C."/>
        </authorList>
    </citation>
    <scope>NUCLEOTIDE SEQUENCE</scope>
    <source>
        <strain evidence="1">USP_2M_L1-L4_2017</strain>
        <tissue evidence="1">Whole body</tissue>
    </source>
</reference>
<sequence>MLKRRTHISDVTGCYFPSETTPFNASLFRGAFRFGQDHDLAGHFDKRPEP</sequence>
<organism evidence="1 2">
    <name type="scientific">Melipona bicolor</name>
    <dbReference type="NCBI Taxonomy" id="60889"/>
    <lineage>
        <taxon>Eukaryota</taxon>
        <taxon>Metazoa</taxon>
        <taxon>Ecdysozoa</taxon>
        <taxon>Arthropoda</taxon>
        <taxon>Hexapoda</taxon>
        <taxon>Insecta</taxon>
        <taxon>Pterygota</taxon>
        <taxon>Neoptera</taxon>
        <taxon>Endopterygota</taxon>
        <taxon>Hymenoptera</taxon>
        <taxon>Apocrita</taxon>
        <taxon>Aculeata</taxon>
        <taxon>Apoidea</taxon>
        <taxon>Anthophila</taxon>
        <taxon>Apidae</taxon>
        <taxon>Melipona</taxon>
    </lineage>
</organism>
<dbReference type="Proteomes" id="UP001177670">
    <property type="component" value="Unassembled WGS sequence"/>
</dbReference>